<dbReference type="EMBL" id="CP097507">
    <property type="protein sequence ID" value="URE06090.1"/>
    <property type="molecule type" value="Genomic_DNA"/>
</dbReference>
<evidence type="ECO:0000313" key="2">
    <source>
        <dbReference type="EMBL" id="URE06090.1"/>
    </source>
</evidence>
<feature type="region of interest" description="Disordered" evidence="1">
    <location>
        <begin position="37"/>
        <end position="68"/>
    </location>
</feature>
<evidence type="ECO:0000313" key="3">
    <source>
        <dbReference type="Proteomes" id="UP001055439"/>
    </source>
</evidence>
<sequence>MKPNLSSLASTFRLPNSFPGAPYFSLKAPRFRVCGSCSGRPRESPRIGDPEPPWLLHPPGAAPKHPSSGDAPLVGFRIKGSAVGIPFSLRLVQLKKKRMNSRRPRAPPDTELGDIGRAVWSLASAMEEIQRSVLSSDYDGETRAGAPKDAAESVVWLFENVFCTSPDLVVRLLVLLSEFLAASSKREIPDVIIFDAAEAAASRCWFDVGILDEDEEARTYDGGRPDYKRRRAAYESMIASGLTTSLILSNYAQLLYQYEKDLDSHGLIYFFRWAVMQEPADAEAMSRYAFFLWRGRGDLEASEEMFLEALQADPESQHHGGSYALFLWSTGGLGTCYPLGDGGDADGYHDPAKTRAWTICNKLPFSLNSCAKWRLQQRMPSRAAAAAMGALEAGLMVRLIFHGYDEFIKIANL</sequence>
<protein>
    <recommendedName>
        <fullName evidence="4">Tetratricopeptide repeat (TPR)-like superfamily protein</fullName>
    </recommendedName>
</protein>
<accession>A0A9E7G1X5</accession>
<dbReference type="Proteomes" id="UP001055439">
    <property type="component" value="Chromosome 5"/>
</dbReference>
<name>A0A9E7G1X5_9LILI</name>
<organism evidence="2 3">
    <name type="scientific">Musa troglodytarum</name>
    <name type="common">fe'i banana</name>
    <dbReference type="NCBI Taxonomy" id="320322"/>
    <lineage>
        <taxon>Eukaryota</taxon>
        <taxon>Viridiplantae</taxon>
        <taxon>Streptophyta</taxon>
        <taxon>Embryophyta</taxon>
        <taxon>Tracheophyta</taxon>
        <taxon>Spermatophyta</taxon>
        <taxon>Magnoliopsida</taxon>
        <taxon>Liliopsida</taxon>
        <taxon>Zingiberales</taxon>
        <taxon>Musaceae</taxon>
        <taxon>Musa</taxon>
    </lineage>
</organism>
<dbReference type="PANTHER" id="PTHR26312">
    <property type="entry name" value="TETRATRICOPEPTIDE REPEAT PROTEIN 5"/>
    <property type="match status" value="1"/>
</dbReference>
<dbReference type="AlphaFoldDB" id="A0A9E7G1X5"/>
<keyword evidence="3" id="KW-1185">Reference proteome</keyword>
<proteinExistence type="predicted"/>
<gene>
    <name evidence="2" type="ORF">MUK42_21121</name>
</gene>
<dbReference type="OrthoDB" id="1924189at2759"/>
<feature type="compositionally biased region" description="Basic and acidic residues" evidence="1">
    <location>
        <begin position="40"/>
        <end position="49"/>
    </location>
</feature>
<evidence type="ECO:0008006" key="4">
    <source>
        <dbReference type="Google" id="ProtNLM"/>
    </source>
</evidence>
<reference evidence="2" key="1">
    <citation type="submission" date="2022-05" db="EMBL/GenBank/DDBJ databases">
        <title>The Musa troglodytarum L. genome provides insights into the mechanism of non-climacteric behaviour and enrichment of carotenoids.</title>
        <authorList>
            <person name="Wang J."/>
        </authorList>
    </citation>
    <scope>NUCLEOTIDE SEQUENCE</scope>
    <source>
        <tissue evidence="2">Leaf</tissue>
    </source>
</reference>
<dbReference type="PANTHER" id="PTHR26312:SF153">
    <property type="entry name" value="EXPRESSED PROTEIN"/>
    <property type="match status" value="1"/>
</dbReference>
<evidence type="ECO:0000256" key="1">
    <source>
        <dbReference type="SAM" id="MobiDB-lite"/>
    </source>
</evidence>